<organism evidence="2 3">
    <name type="scientific">Armillaria solidipes</name>
    <dbReference type="NCBI Taxonomy" id="1076256"/>
    <lineage>
        <taxon>Eukaryota</taxon>
        <taxon>Fungi</taxon>
        <taxon>Dikarya</taxon>
        <taxon>Basidiomycota</taxon>
        <taxon>Agaricomycotina</taxon>
        <taxon>Agaricomycetes</taxon>
        <taxon>Agaricomycetidae</taxon>
        <taxon>Agaricales</taxon>
        <taxon>Marasmiineae</taxon>
        <taxon>Physalacriaceae</taxon>
        <taxon>Armillaria</taxon>
    </lineage>
</organism>
<evidence type="ECO:0000256" key="1">
    <source>
        <dbReference type="SAM" id="MobiDB-lite"/>
    </source>
</evidence>
<feature type="compositionally biased region" description="Basic and acidic residues" evidence="1">
    <location>
        <begin position="45"/>
        <end position="56"/>
    </location>
</feature>
<name>A0A2H3BPH1_9AGAR</name>
<dbReference type="Proteomes" id="UP000218334">
    <property type="component" value="Unassembled WGS sequence"/>
</dbReference>
<accession>A0A2H3BPH1</accession>
<feature type="compositionally biased region" description="Polar residues" evidence="1">
    <location>
        <begin position="191"/>
        <end position="233"/>
    </location>
</feature>
<keyword evidence="3" id="KW-1185">Reference proteome</keyword>
<sequence length="305" mass="32959">MADNDEIDLETLQARIDLSMSFTHDLVSSWVKPTPNSNKSSSSKNMEKILQEEMRRPPRLGVGASVSDYNTLSSRETARLKGHLLSNGKKRSREDEDPQPSTSKQTAEDSDEGESRAGTIRKKPKIDPFAASSKGKRKKETLNGALSVKPRLGTPTEASSSTVGVTSTEEVVTGGVTSEKKREKKHKNAVASASNGDASTAVSSKGGSSNDNNCVQETSKPSLLSPSRTTAFSLKTAPKIPSDLPTSLLKQPLLNLEGPVFEKSDEESPDNLSPADAPKKKKRRKKKKKKKHPTFEGSSEQAKIS</sequence>
<proteinExistence type="predicted"/>
<evidence type="ECO:0000313" key="3">
    <source>
        <dbReference type="Proteomes" id="UP000218334"/>
    </source>
</evidence>
<gene>
    <name evidence="2" type="ORF">ARMSODRAFT_1082189</name>
</gene>
<reference evidence="3" key="1">
    <citation type="journal article" date="2017" name="Nat. Ecol. Evol.">
        <title>Genome expansion and lineage-specific genetic innovations in the forest pathogenic fungi Armillaria.</title>
        <authorList>
            <person name="Sipos G."/>
            <person name="Prasanna A.N."/>
            <person name="Walter M.C."/>
            <person name="O'Connor E."/>
            <person name="Balint B."/>
            <person name="Krizsan K."/>
            <person name="Kiss B."/>
            <person name="Hess J."/>
            <person name="Varga T."/>
            <person name="Slot J."/>
            <person name="Riley R."/>
            <person name="Boka B."/>
            <person name="Rigling D."/>
            <person name="Barry K."/>
            <person name="Lee J."/>
            <person name="Mihaltcheva S."/>
            <person name="LaButti K."/>
            <person name="Lipzen A."/>
            <person name="Waldron R."/>
            <person name="Moloney N.M."/>
            <person name="Sperisen C."/>
            <person name="Kredics L."/>
            <person name="Vagvoelgyi C."/>
            <person name="Patrignani A."/>
            <person name="Fitzpatrick D."/>
            <person name="Nagy I."/>
            <person name="Doyle S."/>
            <person name="Anderson J.B."/>
            <person name="Grigoriev I.V."/>
            <person name="Gueldener U."/>
            <person name="Muensterkoetter M."/>
            <person name="Nagy L.G."/>
        </authorList>
    </citation>
    <scope>NUCLEOTIDE SEQUENCE [LARGE SCALE GENOMIC DNA]</scope>
    <source>
        <strain evidence="3">28-4</strain>
    </source>
</reference>
<feature type="compositionally biased region" description="Polar residues" evidence="1">
    <location>
        <begin position="296"/>
        <end position="305"/>
    </location>
</feature>
<dbReference type="EMBL" id="KZ293421">
    <property type="protein sequence ID" value="PBK72801.1"/>
    <property type="molecule type" value="Genomic_DNA"/>
</dbReference>
<feature type="region of interest" description="Disordered" evidence="1">
    <location>
        <begin position="29"/>
        <end position="305"/>
    </location>
</feature>
<feature type="compositionally biased region" description="Basic residues" evidence="1">
    <location>
        <begin position="279"/>
        <end position="292"/>
    </location>
</feature>
<feature type="compositionally biased region" description="Low complexity" evidence="1">
    <location>
        <begin position="159"/>
        <end position="177"/>
    </location>
</feature>
<dbReference type="AlphaFoldDB" id="A0A2H3BPH1"/>
<evidence type="ECO:0000313" key="2">
    <source>
        <dbReference type="EMBL" id="PBK72801.1"/>
    </source>
</evidence>
<protein>
    <submittedName>
        <fullName evidence="2">Uncharacterized protein</fullName>
    </submittedName>
</protein>